<name>A0A0F9X1W5_9ZZZZ</name>
<dbReference type="AlphaFoldDB" id="A0A0F9X1W5"/>
<accession>A0A0F9X1W5</accession>
<dbReference type="EMBL" id="LAZR01000159">
    <property type="protein sequence ID" value="KKN85413.1"/>
    <property type="molecule type" value="Genomic_DNA"/>
</dbReference>
<evidence type="ECO:0000313" key="1">
    <source>
        <dbReference type="EMBL" id="KKN85413.1"/>
    </source>
</evidence>
<organism evidence="1">
    <name type="scientific">marine sediment metagenome</name>
    <dbReference type="NCBI Taxonomy" id="412755"/>
    <lineage>
        <taxon>unclassified sequences</taxon>
        <taxon>metagenomes</taxon>
        <taxon>ecological metagenomes</taxon>
    </lineage>
</organism>
<gene>
    <name evidence="1" type="ORF">LCGC14_0279100</name>
</gene>
<sequence>MNCIELSQQADSIASSFSKQDLARLVVALKGSRESLQHAVEVIDTVDSRSGCTLEEAWDEVLSGDSQRRIEDEE</sequence>
<proteinExistence type="predicted"/>
<comment type="caution">
    <text evidence="1">The sequence shown here is derived from an EMBL/GenBank/DDBJ whole genome shotgun (WGS) entry which is preliminary data.</text>
</comment>
<protein>
    <submittedName>
        <fullName evidence="1">Uncharacterized protein</fullName>
    </submittedName>
</protein>
<reference evidence="1" key="1">
    <citation type="journal article" date="2015" name="Nature">
        <title>Complex archaea that bridge the gap between prokaryotes and eukaryotes.</title>
        <authorList>
            <person name="Spang A."/>
            <person name="Saw J.H."/>
            <person name="Jorgensen S.L."/>
            <person name="Zaremba-Niedzwiedzka K."/>
            <person name="Martijn J."/>
            <person name="Lind A.E."/>
            <person name="van Eijk R."/>
            <person name="Schleper C."/>
            <person name="Guy L."/>
            <person name="Ettema T.J."/>
        </authorList>
    </citation>
    <scope>NUCLEOTIDE SEQUENCE</scope>
</reference>